<dbReference type="PANTHER" id="PTHR24421">
    <property type="entry name" value="NITRATE/NITRITE SENSOR PROTEIN NARX-RELATED"/>
    <property type="match status" value="1"/>
</dbReference>
<evidence type="ECO:0000256" key="10">
    <source>
        <dbReference type="SAM" id="Phobius"/>
    </source>
</evidence>
<keyword evidence="4" id="KW-0808">Transferase</keyword>
<evidence type="ECO:0000259" key="11">
    <source>
        <dbReference type="Pfam" id="PF07730"/>
    </source>
</evidence>
<dbReference type="AlphaFoldDB" id="A0AAP2RKT9"/>
<keyword evidence="8" id="KW-0902">Two-component regulatory system</keyword>
<dbReference type="SUPFAM" id="SSF55874">
    <property type="entry name" value="ATPase domain of HSP90 chaperone/DNA topoisomerase II/histidine kinase"/>
    <property type="match status" value="1"/>
</dbReference>
<dbReference type="InterPro" id="IPR011712">
    <property type="entry name" value="Sig_transdc_His_kin_sub3_dim/P"/>
</dbReference>
<evidence type="ECO:0000256" key="9">
    <source>
        <dbReference type="SAM" id="Coils"/>
    </source>
</evidence>
<keyword evidence="10" id="KW-0472">Membrane</keyword>
<dbReference type="Proteomes" id="UP001299265">
    <property type="component" value="Unassembled WGS sequence"/>
</dbReference>
<evidence type="ECO:0000256" key="3">
    <source>
        <dbReference type="ARBA" id="ARBA00022553"/>
    </source>
</evidence>
<dbReference type="Gene3D" id="1.20.5.1930">
    <property type="match status" value="1"/>
</dbReference>
<sequence>MRKLIDKLILFAVSFLLLIFRKTNTGAVAGFLTAVIISSLNSYFRGKKAGAGGLIYSLLCIWRPGLLTFLAPVVYDCAGQKEWYFRFPWILSLVVFVGERDLTGLLSVTAFCALAFLLEVRTESFETAVEAYYDMQDTTREKALHLEKKNVELMEKQDYEVRLATLDERNRIAREIHDNVGHLLTRSLLQVSALLVVHKQEEELKEQLEQVKNTLSDAMDSVRSSVHDLHEGAMDLRLQLERLIGEYQFCPVKLTYKAGELPRELKYCFVSIVKEGLSNIARHSEATQAEVTVVEHPALYQLIIRDNGVQKDGDGQEPLDGRGGIGLQNIRDRVEAFGGVFRVERDNGFRLFISVPIQQEARKERPEQETGRKGW</sequence>
<dbReference type="GO" id="GO:0016020">
    <property type="term" value="C:membrane"/>
    <property type="evidence" value="ECO:0007669"/>
    <property type="project" value="InterPro"/>
</dbReference>
<evidence type="ECO:0000256" key="8">
    <source>
        <dbReference type="ARBA" id="ARBA00023012"/>
    </source>
</evidence>
<evidence type="ECO:0000256" key="2">
    <source>
        <dbReference type="ARBA" id="ARBA00012438"/>
    </source>
</evidence>
<evidence type="ECO:0000256" key="4">
    <source>
        <dbReference type="ARBA" id="ARBA00022679"/>
    </source>
</evidence>
<dbReference type="Gene3D" id="3.30.565.10">
    <property type="entry name" value="Histidine kinase-like ATPase, C-terminal domain"/>
    <property type="match status" value="1"/>
</dbReference>
<organism evidence="12 13">
    <name type="scientific">Lientehia hominis</name>
    <dbReference type="NCBI Taxonomy" id="2897778"/>
    <lineage>
        <taxon>Bacteria</taxon>
        <taxon>Bacillati</taxon>
        <taxon>Bacillota</taxon>
        <taxon>Clostridia</taxon>
        <taxon>Lachnospirales</taxon>
        <taxon>Lachnospiraceae</taxon>
        <taxon>Lientehia</taxon>
    </lineage>
</organism>
<dbReference type="InterPro" id="IPR050482">
    <property type="entry name" value="Sensor_HK_TwoCompSys"/>
</dbReference>
<keyword evidence="6 12" id="KW-0418">Kinase</keyword>
<gene>
    <name evidence="12" type="ORF">LQE92_12940</name>
</gene>
<keyword evidence="10" id="KW-0812">Transmembrane</keyword>
<feature type="transmembrane region" description="Helical" evidence="10">
    <location>
        <begin position="53"/>
        <end position="75"/>
    </location>
</feature>
<dbReference type="RefSeq" id="WP_231063370.1">
    <property type="nucleotide sequence ID" value="NZ_JAJNOR010000009.1"/>
</dbReference>
<dbReference type="PANTHER" id="PTHR24421:SF10">
    <property type="entry name" value="NITRATE_NITRITE SENSOR PROTEIN NARQ"/>
    <property type="match status" value="1"/>
</dbReference>
<dbReference type="GO" id="GO:0000155">
    <property type="term" value="F:phosphorelay sensor kinase activity"/>
    <property type="evidence" value="ECO:0007669"/>
    <property type="project" value="InterPro"/>
</dbReference>
<keyword evidence="10" id="KW-1133">Transmembrane helix</keyword>
<dbReference type="GO" id="GO:0046983">
    <property type="term" value="F:protein dimerization activity"/>
    <property type="evidence" value="ECO:0007669"/>
    <property type="project" value="InterPro"/>
</dbReference>
<evidence type="ECO:0000313" key="13">
    <source>
        <dbReference type="Proteomes" id="UP001299265"/>
    </source>
</evidence>
<evidence type="ECO:0000256" key="1">
    <source>
        <dbReference type="ARBA" id="ARBA00000085"/>
    </source>
</evidence>
<keyword evidence="7" id="KW-0067">ATP-binding</keyword>
<comment type="catalytic activity">
    <reaction evidence="1">
        <text>ATP + protein L-histidine = ADP + protein N-phospho-L-histidine.</text>
        <dbReference type="EC" id="2.7.13.3"/>
    </reaction>
</comment>
<keyword evidence="13" id="KW-1185">Reference proteome</keyword>
<feature type="coiled-coil region" evidence="9">
    <location>
        <begin position="194"/>
        <end position="221"/>
    </location>
</feature>
<feature type="domain" description="Signal transduction histidine kinase subgroup 3 dimerisation and phosphoacceptor" evidence="11">
    <location>
        <begin position="168"/>
        <end position="232"/>
    </location>
</feature>
<evidence type="ECO:0000256" key="6">
    <source>
        <dbReference type="ARBA" id="ARBA00022777"/>
    </source>
</evidence>
<proteinExistence type="predicted"/>
<dbReference type="InterPro" id="IPR036890">
    <property type="entry name" value="HATPase_C_sf"/>
</dbReference>
<comment type="caution">
    <text evidence="12">The sequence shown here is derived from an EMBL/GenBank/DDBJ whole genome shotgun (WGS) entry which is preliminary data.</text>
</comment>
<accession>A0AAP2RKT9</accession>
<dbReference type="EMBL" id="JAJNOR010000009">
    <property type="protein sequence ID" value="MCD2493521.1"/>
    <property type="molecule type" value="Genomic_DNA"/>
</dbReference>
<evidence type="ECO:0000256" key="5">
    <source>
        <dbReference type="ARBA" id="ARBA00022741"/>
    </source>
</evidence>
<reference evidence="12 13" key="1">
    <citation type="submission" date="2021-11" db="EMBL/GenBank/DDBJ databases">
        <title>Lacrimispora sp. nov. NSJ-141 isolated from human feces.</title>
        <authorList>
            <person name="Abdugheni R."/>
        </authorList>
    </citation>
    <scope>NUCLEOTIDE SEQUENCE [LARGE SCALE GENOMIC DNA]</scope>
    <source>
        <strain evidence="12 13">NSJ-141</strain>
    </source>
</reference>
<name>A0AAP2RKT9_9FIRM</name>
<dbReference type="GO" id="GO:0005524">
    <property type="term" value="F:ATP binding"/>
    <property type="evidence" value="ECO:0007669"/>
    <property type="project" value="UniProtKB-KW"/>
</dbReference>
<evidence type="ECO:0000256" key="7">
    <source>
        <dbReference type="ARBA" id="ARBA00022840"/>
    </source>
</evidence>
<dbReference type="CDD" id="cd16917">
    <property type="entry name" value="HATPase_UhpB-NarQ-NarX-like"/>
    <property type="match status" value="1"/>
</dbReference>
<keyword evidence="3" id="KW-0597">Phosphoprotein</keyword>
<keyword evidence="9" id="KW-0175">Coiled coil</keyword>
<keyword evidence="5" id="KW-0547">Nucleotide-binding</keyword>
<dbReference type="Pfam" id="PF07730">
    <property type="entry name" value="HisKA_3"/>
    <property type="match status" value="1"/>
</dbReference>
<evidence type="ECO:0000313" key="12">
    <source>
        <dbReference type="EMBL" id="MCD2493521.1"/>
    </source>
</evidence>
<protein>
    <recommendedName>
        <fullName evidence="2">histidine kinase</fullName>
        <ecNumber evidence="2">2.7.13.3</ecNumber>
    </recommendedName>
</protein>
<dbReference type="EC" id="2.7.13.3" evidence="2"/>